<name>A0A919SXG7_9ACTN</name>
<protein>
    <submittedName>
        <fullName evidence="1">Uncharacterized protein</fullName>
    </submittedName>
</protein>
<accession>A0A919SXG7</accession>
<gene>
    <name evidence="1" type="ORF">Aco04nite_67350</name>
</gene>
<evidence type="ECO:0000313" key="1">
    <source>
        <dbReference type="EMBL" id="GIM79799.1"/>
    </source>
</evidence>
<evidence type="ECO:0000313" key="2">
    <source>
        <dbReference type="Proteomes" id="UP000680865"/>
    </source>
</evidence>
<reference evidence="1" key="1">
    <citation type="submission" date="2021-03" db="EMBL/GenBank/DDBJ databases">
        <title>Whole genome shotgun sequence of Actinoplanes consettensis NBRC 14913.</title>
        <authorList>
            <person name="Komaki H."/>
            <person name="Tamura T."/>
        </authorList>
    </citation>
    <scope>NUCLEOTIDE SEQUENCE</scope>
    <source>
        <strain evidence="1">NBRC 14913</strain>
    </source>
</reference>
<proteinExistence type="predicted"/>
<dbReference type="InterPro" id="IPR025447">
    <property type="entry name" value="DUF4192"/>
</dbReference>
<sequence>MRRCWAWCPYLLGSHPKDSVVAIFLDADQNAVCVSRLDLTARPALAVQQWSRVSVQQPVEPFVFFVCDHPATTGYTKAPHPEG</sequence>
<keyword evidence="2" id="KW-1185">Reference proteome</keyword>
<dbReference type="Proteomes" id="UP000680865">
    <property type="component" value="Unassembled WGS sequence"/>
</dbReference>
<dbReference type="EMBL" id="BOQP01000040">
    <property type="protein sequence ID" value="GIM79799.1"/>
    <property type="molecule type" value="Genomic_DNA"/>
</dbReference>
<dbReference type="AlphaFoldDB" id="A0A919SXG7"/>
<dbReference type="Pfam" id="PF13830">
    <property type="entry name" value="DUF4192"/>
    <property type="match status" value="1"/>
</dbReference>
<comment type="caution">
    <text evidence="1">The sequence shown here is derived from an EMBL/GenBank/DDBJ whole genome shotgun (WGS) entry which is preliminary data.</text>
</comment>
<organism evidence="1 2">
    <name type="scientific">Winogradskya consettensis</name>
    <dbReference type="NCBI Taxonomy" id="113560"/>
    <lineage>
        <taxon>Bacteria</taxon>
        <taxon>Bacillati</taxon>
        <taxon>Actinomycetota</taxon>
        <taxon>Actinomycetes</taxon>
        <taxon>Micromonosporales</taxon>
        <taxon>Micromonosporaceae</taxon>
        <taxon>Winogradskya</taxon>
    </lineage>
</organism>